<dbReference type="InParanoid" id="A0A7R8YPW5"/>
<gene>
    <name evidence="2" type="ORF">HERILL_LOCUS4292</name>
</gene>
<evidence type="ECO:0000256" key="1">
    <source>
        <dbReference type="SAM" id="Phobius"/>
    </source>
</evidence>
<keyword evidence="1" id="KW-0472">Membrane</keyword>
<dbReference type="AlphaFoldDB" id="A0A7R8YPW5"/>
<name>A0A7R8YPW5_HERIL</name>
<dbReference type="PANTHER" id="PTHR20898">
    <property type="entry name" value="DAEDALUS ON 3-RELATED-RELATED"/>
    <property type="match status" value="1"/>
</dbReference>
<sequence>MDGFWFVRYFLGLMGIFMTIDLSIQKRDFYFSVNTFEIKSHQNELAQVNSSLGRTKTGLPVSSYGTLLMNFDTYGISVNVSLKQPGGDYILLVSKKISNICPYMEMENRPMDLAFLLFNEFKSQGHIPKCPVKKGTYFIKNFELSPELFPPYVPEGSFCIEGTFHFRHKTKLYDPLLHYKVVGNVNTQRNIFQLKPILVKGVI</sequence>
<dbReference type="OrthoDB" id="8026898at2759"/>
<evidence type="ECO:0000313" key="2">
    <source>
        <dbReference type="EMBL" id="CAD7081171.1"/>
    </source>
</evidence>
<evidence type="ECO:0008006" key="4">
    <source>
        <dbReference type="Google" id="ProtNLM"/>
    </source>
</evidence>
<organism evidence="2 3">
    <name type="scientific">Hermetia illucens</name>
    <name type="common">Black soldier fly</name>
    <dbReference type="NCBI Taxonomy" id="343691"/>
    <lineage>
        <taxon>Eukaryota</taxon>
        <taxon>Metazoa</taxon>
        <taxon>Ecdysozoa</taxon>
        <taxon>Arthropoda</taxon>
        <taxon>Hexapoda</taxon>
        <taxon>Insecta</taxon>
        <taxon>Pterygota</taxon>
        <taxon>Neoptera</taxon>
        <taxon>Endopterygota</taxon>
        <taxon>Diptera</taxon>
        <taxon>Brachycera</taxon>
        <taxon>Stratiomyomorpha</taxon>
        <taxon>Stratiomyidae</taxon>
        <taxon>Hermetiinae</taxon>
        <taxon>Hermetia</taxon>
    </lineage>
</organism>
<keyword evidence="1" id="KW-1133">Transmembrane helix</keyword>
<dbReference type="Proteomes" id="UP000594454">
    <property type="component" value="Chromosome 2"/>
</dbReference>
<evidence type="ECO:0000313" key="3">
    <source>
        <dbReference type="Proteomes" id="UP000594454"/>
    </source>
</evidence>
<reference evidence="2 3" key="1">
    <citation type="submission" date="2020-11" db="EMBL/GenBank/DDBJ databases">
        <authorList>
            <person name="Wallbank WR R."/>
            <person name="Pardo Diaz C."/>
            <person name="Kozak K."/>
            <person name="Martin S."/>
            <person name="Jiggins C."/>
            <person name="Moest M."/>
            <person name="Warren A I."/>
            <person name="Generalovic N T."/>
            <person name="Byers J.R.P. K."/>
            <person name="Montejo-Kovacevich G."/>
            <person name="Yen C E."/>
        </authorList>
    </citation>
    <scope>NUCLEOTIDE SEQUENCE [LARGE SCALE GENOMIC DNA]</scope>
</reference>
<dbReference type="InterPro" id="IPR010512">
    <property type="entry name" value="DUF1091"/>
</dbReference>
<keyword evidence="3" id="KW-1185">Reference proteome</keyword>
<keyword evidence="1" id="KW-0812">Transmembrane</keyword>
<protein>
    <recommendedName>
        <fullName evidence="4">MD-2-related lipid-recognition domain-containing protein</fullName>
    </recommendedName>
</protein>
<dbReference type="SMART" id="SM00697">
    <property type="entry name" value="DM8"/>
    <property type="match status" value="1"/>
</dbReference>
<dbReference type="Pfam" id="PF06477">
    <property type="entry name" value="DUF1091"/>
    <property type="match status" value="1"/>
</dbReference>
<proteinExistence type="predicted"/>
<feature type="transmembrane region" description="Helical" evidence="1">
    <location>
        <begin position="6"/>
        <end position="24"/>
    </location>
</feature>
<accession>A0A7R8YPW5</accession>
<dbReference type="EMBL" id="LR899010">
    <property type="protein sequence ID" value="CAD7081171.1"/>
    <property type="molecule type" value="Genomic_DNA"/>
</dbReference>